<keyword evidence="12" id="KW-0489">Methyltransferase</keyword>
<dbReference type="GO" id="GO:0008168">
    <property type="term" value="F:methyltransferase activity"/>
    <property type="evidence" value="ECO:0007669"/>
    <property type="project" value="UniProtKB-KW"/>
</dbReference>
<evidence type="ECO:0000256" key="7">
    <source>
        <dbReference type="ARBA" id="ARBA00023136"/>
    </source>
</evidence>
<evidence type="ECO:0000256" key="4">
    <source>
        <dbReference type="ARBA" id="ARBA00022475"/>
    </source>
</evidence>
<dbReference type="OrthoDB" id="9811198at2"/>
<protein>
    <recommendedName>
        <fullName evidence="3">Protein MgtC</fullName>
    </recommendedName>
</protein>
<evidence type="ECO:0000256" key="3">
    <source>
        <dbReference type="ARBA" id="ARBA00013833"/>
    </source>
</evidence>
<dbReference type="Proteomes" id="UP000286715">
    <property type="component" value="Unassembled WGS sequence"/>
</dbReference>
<evidence type="ECO:0000313" key="13">
    <source>
        <dbReference type="Proteomes" id="UP000286715"/>
    </source>
</evidence>
<accession>A0A401XNW3</accession>
<dbReference type="InterPro" id="IPR048640">
    <property type="entry name" value="MgtC-like_C"/>
</dbReference>
<comment type="function">
    <text evidence="8">Virulence factor required for growth in low Mg(2+) medium and for intramacrophage survival. May be involved in regulating membrane potential by activating Na(+)/K(+)-ATPase.</text>
</comment>
<keyword evidence="13" id="KW-1185">Reference proteome</keyword>
<feature type="transmembrane region" description="Helical" evidence="9">
    <location>
        <begin position="97"/>
        <end position="118"/>
    </location>
</feature>
<keyword evidence="6 9" id="KW-1133">Transmembrane helix</keyword>
<feature type="domain" description="MgtC/SapB/SrpB/YhiD N-terminal" evidence="10">
    <location>
        <begin position="10"/>
        <end position="137"/>
    </location>
</feature>
<dbReference type="Gene3D" id="3.30.70.260">
    <property type="match status" value="1"/>
</dbReference>
<keyword evidence="5 9" id="KW-0812">Transmembrane</keyword>
<dbReference type="Pfam" id="PF21770">
    <property type="entry name" value="MgtC_SapB_C"/>
    <property type="match status" value="1"/>
</dbReference>
<proteinExistence type="inferred from homology"/>
<evidence type="ECO:0000259" key="10">
    <source>
        <dbReference type="Pfam" id="PF02308"/>
    </source>
</evidence>
<dbReference type="PANTHER" id="PTHR33778:SF3">
    <property type="entry name" value="PROTEIN MGTC"/>
    <property type="match status" value="1"/>
</dbReference>
<evidence type="ECO:0000256" key="6">
    <source>
        <dbReference type="ARBA" id="ARBA00022989"/>
    </source>
</evidence>
<dbReference type="RefSeq" id="WP_124398735.1">
    <property type="nucleotide sequence ID" value="NZ_BHZE01000031.1"/>
</dbReference>
<keyword evidence="12" id="KW-0808">Transferase</keyword>
<dbReference type="EMBL" id="BHZE01000031">
    <property type="protein sequence ID" value="GCD78682.1"/>
    <property type="molecule type" value="Genomic_DNA"/>
</dbReference>
<evidence type="ECO:0000256" key="1">
    <source>
        <dbReference type="ARBA" id="ARBA00004651"/>
    </source>
</evidence>
<keyword evidence="7 9" id="KW-0472">Membrane</keyword>
<evidence type="ECO:0000256" key="2">
    <source>
        <dbReference type="ARBA" id="ARBA00009298"/>
    </source>
</evidence>
<dbReference type="PRINTS" id="PR01837">
    <property type="entry name" value="MGTCSAPBPROT"/>
</dbReference>
<dbReference type="AlphaFoldDB" id="A0A401XNW3"/>
<evidence type="ECO:0000256" key="8">
    <source>
        <dbReference type="ARBA" id="ARBA00025369"/>
    </source>
</evidence>
<evidence type="ECO:0000259" key="11">
    <source>
        <dbReference type="Pfam" id="PF21770"/>
    </source>
</evidence>
<keyword evidence="4" id="KW-1003">Cell membrane</keyword>
<evidence type="ECO:0000256" key="9">
    <source>
        <dbReference type="SAM" id="Phobius"/>
    </source>
</evidence>
<comment type="similarity">
    <text evidence="2">Belongs to the MgtC/SapB family.</text>
</comment>
<dbReference type="Pfam" id="PF02308">
    <property type="entry name" value="MgtC"/>
    <property type="match status" value="1"/>
</dbReference>
<name>A0A401XNW3_9FLAO</name>
<dbReference type="InterPro" id="IPR003416">
    <property type="entry name" value="MgtC/SapB/SrpB/YhiD_fam"/>
</dbReference>
<dbReference type="PANTHER" id="PTHR33778">
    <property type="entry name" value="PROTEIN MGTC"/>
    <property type="match status" value="1"/>
</dbReference>
<feature type="domain" description="MgtC-like C-terminal" evidence="11">
    <location>
        <begin position="154"/>
        <end position="231"/>
    </location>
</feature>
<dbReference type="InterPro" id="IPR049177">
    <property type="entry name" value="MgtC_SapB_SrpB_YhiD_N"/>
</dbReference>
<comment type="caution">
    <text evidence="12">The sequence shown here is derived from an EMBL/GenBank/DDBJ whole genome shotgun (WGS) entry which is preliminary data.</text>
</comment>
<dbReference type="GO" id="GO:0005886">
    <property type="term" value="C:plasma membrane"/>
    <property type="evidence" value="ECO:0007669"/>
    <property type="project" value="UniProtKB-SubCell"/>
</dbReference>
<reference evidence="12 13" key="1">
    <citation type="submission" date="2018-11" db="EMBL/GenBank/DDBJ databases">
        <title>Schleiferia aggregans sp. nov., a moderately thermophilic heterotrophic bacterium isolated from microbial mats at a terrestrial hot spring.</title>
        <authorList>
            <person name="Iino T."/>
            <person name="Ohkuma M."/>
            <person name="Haruta S."/>
        </authorList>
    </citation>
    <scope>NUCLEOTIDE SEQUENCE [LARGE SCALE GENOMIC DNA]</scope>
    <source>
        <strain evidence="12 13">LA</strain>
    </source>
</reference>
<dbReference type="GO" id="GO:0032259">
    <property type="term" value="P:methylation"/>
    <property type="evidence" value="ECO:0007669"/>
    <property type="project" value="UniProtKB-KW"/>
</dbReference>
<sequence>MTVWNFLTRMLTAVLLGALIGMVRQWSQKSAGLRTNTLLAAGSATYTLISKAITSSNDRLYMGDATRIIGQIVTGIGFFGGGLILRDGLNVQGLNTAATIWCSAAVGALAGTSMYFYAAITALTITLTDNVFRSIGRWINRYPTQKQNSGVFLYTIFIKCKEHVENIVRVRIVNFVKKDHHLKLRSLSSADASPSMAAMEALIVANGNHHTNIEQLAGQLTLEYGVTEVEWKADSLHEV</sequence>
<comment type="subcellular location">
    <subcellularLocation>
        <location evidence="1">Cell membrane</location>
        <topology evidence="1">Multi-pass membrane protein</topology>
    </subcellularLocation>
</comment>
<organism evidence="12 13">
    <name type="scientific">Thermaurantimonas aggregans</name>
    <dbReference type="NCBI Taxonomy" id="2173829"/>
    <lineage>
        <taxon>Bacteria</taxon>
        <taxon>Pseudomonadati</taxon>
        <taxon>Bacteroidota</taxon>
        <taxon>Flavobacteriia</taxon>
        <taxon>Flavobacteriales</taxon>
        <taxon>Schleiferiaceae</taxon>
        <taxon>Thermaurantimonas</taxon>
    </lineage>
</organism>
<feature type="transmembrane region" description="Helical" evidence="9">
    <location>
        <begin position="65"/>
        <end position="85"/>
    </location>
</feature>
<evidence type="ECO:0000256" key="5">
    <source>
        <dbReference type="ARBA" id="ARBA00022692"/>
    </source>
</evidence>
<evidence type="ECO:0000313" key="12">
    <source>
        <dbReference type="EMBL" id="GCD78682.1"/>
    </source>
</evidence>
<gene>
    <name evidence="12" type="primary">mgtC</name>
    <name evidence="12" type="ORF">JCM31826_21640</name>
</gene>